<protein>
    <submittedName>
        <fullName evidence="4">Short chain dehydrogenase</fullName>
    </submittedName>
</protein>
<keyword evidence="5" id="KW-1185">Reference proteome</keyword>
<dbReference type="RefSeq" id="WP_216094083.1">
    <property type="nucleotide sequence ID" value="NZ_FNUC01000003.1"/>
</dbReference>
<name>A0A1H5HID9_9ACTN</name>
<dbReference type="CDD" id="cd05233">
    <property type="entry name" value="SDR_c"/>
    <property type="match status" value="1"/>
</dbReference>
<dbReference type="PANTHER" id="PTHR43391:SF14">
    <property type="entry name" value="DEHYDROGENASE_REDUCTASE SDR FAMILY PROTEIN 7-LIKE"/>
    <property type="match status" value="1"/>
</dbReference>
<organism evidence="4 5">
    <name type="scientific">Jiangella alba</name>
    <dbReference type="NCBI Taxonomy" id="561176"/>
    <lineage>
        <taxon>Bacteria</taxon>
        <taxon>Bacillati</taxon>
        <taxon>Actinomycetota</taxon>
        <taxon>Actinomycetes</taxon>
        <taxon>Jiangellales</taxon>
        <taxon>Jiangellaceae</taxon>
        <taxon>Jiangella</taxon>
    </lineage>
</organism>
<reference evidence="5" key="1">
    <citation type="submission" date="2016-10" db="EMBL/GenBank/DDBJ databases">
        <authorList>
            <person name="Varghese N."/>
            <person name="Submissions S."/>
        </authorList>
    </citation>
    <scope>NUCLEOTIDE SEQUENCE [LARGE SCALE GENOMIC DNA]</scope>
    <source>
        <strain evidence="5">DSM 45237</strain>
    </source>
</reference>
<dbReference type="EMBL" id="FNUC01000003">
    <property type="protein sequence ID" value="SEE27514.1"/>
    <property type="molecule type" value="Genomic_DNA"/>
</dbReference>
<dbReference type="Pfam" id="PF00106">
    <property type="entry name" value="adh_short"/>
    <property type="match status" value="1"/>
</dbReference>
<proteinExistence type="inferred from homology"/>
<evidence type="ECO:0000256" key="2">
    <source>
        <dbReference type="ARBA" id="ARBA00022857"/>
    </source>
</evidence>
<dbReference type="PANTHER" id="PTHR43391">
    <property type="entry name" value="RETINOL DEHYDROGENASE-RELATED"/>
    <property type="match status" value="1"/>
</dbReference>
<dbReference type="STRING" id="561176.SAMN04488561_0858"/>
<dbReference type="Gene3D" id="3.40.50.720">
    <property type="entry name" value="NAD(P)-binding Rossmann-like Domain"/>
    <property type="match status" value="1"/>
</dbReference>
<dbReference type="GO" id="GO:0016491">
    <property type="term" value="F:oxidoreductase activity"/>
    <property type="evidence" value="ECO:0007669"/>
    <property type="project" value="UniProtKB-KW"/>
</dbReference>
<comment type="similarity">
    <text evidence="1">Belongs to the short-chain dehydrogenases/reductases (SDR) family.</text>
</comment>
<dbReference type="AlphaFoldDB" id="A0A1H5HID9"/>
<evidence type="ECO:0000256" key="1">
    <source>
        <dbReference type="ARBA" id="ARBA00006484"/>
    </source>
</evidence>
<dbReference type="PRINTS" id="PR00081">
    <property type="entry name" value="GDHRDH"/>
</dbReference>
<dbReference type="InterPro" id="IPR002347">
    <property type="entry name" value="SDR_fam"/>
</dbReference>
<keyword evidence="3" id="KW-0560">Oxidoreductase</keyword>
<sequence length="253" mass="26351">MTHHANHDQRTIPVERSLAGETIVITGASSGIGLATARGLIAAGANVVLGARDSERLTRLGDELGATAVAVPTDVRSEDDVRLLVAAGVAHFGRVDSIVLAAGIGLYGGVEDHDDAEIRRMVDTNVLGTVWGVREVLAEFRRNRGGDIVIVASVAGLRGGAHEAVYAATKFAQIGLAGAIDRQLRPEGIRVTAIAPAGTNTGFALGTGRVAGDPSLADLLAPEDVALQIVTVLRQPRRMRTTLWASWSMAEGS</sequence>
<dbReference type="InterPro" id="IPR036291">
    <property type="entry name" value="NAD(P)-bd_dom_sf"/>
</dbReference>
<evidence type="ECO:0000313" key="4">
    <source>
        <dbReference type="EMBL" id="SEE27514.1"/>
    </source>
</evidence>
<gene>
    <name evidence="4" type="ORF">SAMN04488561_0858</name>
</gene>
<dbReference type="SUPFAM" id="SSF51735">
    <property type="entry name" value="NAD(P)-binding Rossmann-fold domains"/>
    <property type="match status" value="1"/>
</dbReference>
<evidence type="ECO:0000313" key="5">
    <source>
        <dbReference type="Proteomes" id="UP000181980"/>
    </source>
</evidence>
<dbReference type="Proteomes" id="UP000181980">
    <property type="component" value="Unassembled WGS sequence"/>
</dbReference>
<accession>A0A1H5HID9</accession>
<evidence type="ECO:0000256" key="3">
    <source>
        <dbReference type="ARBA" id="ARBA00023002"/>
    </source>
</evidence>
<keyword evidence="2" id="KW-0521">NADP</keyword>